<comment type="similarity">
    <text evidence="1 2">Belongs to the outer membrane factor (OMF) (TC 1.B.17) family.</text>
</comment>
<dbReference type="AlphaFoldDB" id="A0A0H5QEI8"/>
<dbReference type="PANTHER" id="PTHR30203">
    <property type="entry name" value="OUTER MEMBRANE CATION EFFLUX PROTEIN"/>
    <property type="match status" value="1"/>
</dbReference>
<dbReference type="Proteomes" id="UP000182715">
    <property type="component" value="Unassembled WGS sequence"/>
</dbReference>
<dbReference type="InterPro" id="IPR010131">
    <property type="entry name" value="MdtP/NodT-like"/>
</dbReference>
<dbReference type="NCBIfam" id="TIGR01845">
    <property type="entry name" value="outer_NodT"/>
    <property type="match status" value="1"/>
</dbReference>
<dbReference type="Pfam" id="PF02321">
    <property type="entry name" value="OEP"/>
    <property type="match status" value="2"/>
</dbReference>
<dbReference type="GO" id="GO:0005886">
    <property type="term" value="C:plasma membrane"/>
    <property type="evidence" value="ECO:0007669"/>
    <property type="project" value="UniProtKB-SubCell"/>
</dbReference>
<dbReference type="EMBL" id="CVTF01000131">
    <property type="protein sequence ID" value="CRZ00354.1"/>
    <property type="molecule type" value="Genomic_DNA"/>
</dbReference>
<evidence type="ECO:0000256" key="1">
    <source>
        <dbReference type="ARBA" id="ARBA00007613"/>
    </source>
</evidence>
<name>A0A0H5QEI8_NEIMI</name>
<comment type="subcellular location">
    <subcellularLocation>
        <location evidence="2">Cell membrane</location>
        <topology evidence="2">Lipid-anchor</topology>
    </subcellularLocation>
</comment>
<accession>A0A0H5QEI8</accession>
<dbReference type="GO" id="GO:0015562">
    <property type="term" value="F:efflux transmembrane transporter activity"/>
    <property type="evidence" value="ECO:0007669"/>
    <property type="project" value="InterPro"/>
</dbReference>
<keyword evidence="2" id="KW-0472">Membrane</keyword>
<keyword evidence="2" id="KW-0564">Palmitate</keyword>
<sequence>MPSERPRVFRRHQDFFMDTTLKTTLTSVAAAFALSACTMIPQYEQPKVEVAETFKNDTADSGIRAVDLGWHDYFADPRLQKLIDIALERNTSLRTAALNSEIYRKQYMIERNNLLPTLAANANDSRQGSLSGGNVSSSYKVGLGAASYELDLFGRVRSSSEAALQGYFASTANRDAAHLSLIATVAKAYFNERYAEEAMSLAQRVLKTREETYKLSELRYKAGVISAVALRQQEALIESAKADYAHAARSREQARNALATLINQPIPEDLPAGLPLDKQFFVEKLPAGLSSEVLLDRPDIRAAEHALKQANANIGAARAAFFPSIRLTGTVGTGSAELGGLFKSGTGVWSFAPSITLPIFTWGTNKANLDVAKLRQQAQIVAYESAVQSAFQDVANALAAREQLDKAYDALSKQSRASKEALRLVGLRYKHGVSGALDLLDAERSSYAAEGAALSAQLTRAENLADLYKALGGGLKRDTQTDK</sequence>
<evidence type="ECO:0000256" key="2">
    <source>
        <dbReference type="RuleBase" id="RU362097"/>
    </source>
</evidence>
<keyword evidence="2" id="KW-0812">Transmembrane</keyword>
<dbReference type="SUPFAM" id="SSF56954">
    <property type="entry name" value="Outer membrane efflux proteins (OEP)"/>
    <property type="match status" value="1"/>
</dbReference>
<proteinExistence type="inferred from homology"/>
<dbReference type="PANTHER" id="PTHR30203:SF32">
    <property type="entry name" value="CATION EFFLUX SYSTEM PROTEIN CUSC"/>
    <property type="match status" value="1"/>
</dbReference>
<reference evidence="3 4" key="1">
    <citation type="submission" date="2014-11" db="EMBL/GenBank/DDBJ databases">
        <authorList>
            <person name="Diene M.Seydina."/>
        </authorList>
    </citation>
    <scope>NUCLEOTIDE SEQUENCE [LARGE SCALE GENOMIC DNA]</scope>
    <source>
        <strain evidence="3 4">Neisseria meningitidis CHUV</strain>
    </source>
</reference>
<dbReference type="Gene3D" id="1.20.1600.10">
    <property type="entry name" value="Outer membrane efflux proteins (OEP)"/>
    <property type="match status" value="1"/>
</dbReference>
<organism evidence="3 4">
    <name type="scientific">Neisseria meningitidis serogroup B</name>
    <dbReference type="NCBI Taxonomy" id="491"/>
    <lineage>
        <taxon>Bacteria</taxon>
        <taxon>Pseudomonadati</taxon>
        <taxon>Pseudomonadota</taxon>
        <taxon>Betaproteobacteria</taxon>
        <taxon>Neisseriales</taxon>
        <taxon>Neisseriaceae</taxon>
        <taxon>Neisseria</taxon>
    </lineage>
</organism>
<protein>
    <submittedName>
        <fullName evidence="3">RND efflux system, outer membrane lipoprotein CmeC</fullName>
    </submittedName>
</protein>
<evidence type="ECO:0000313" key="3">
    <source>
        <dbReference type="EMBL" id="CRZ00354.1"/>
    </source>
</evidence>
<evidence type="ECO:0000313" key="4">
    <source>
        <dbReference type="Proteomes" id="UP000182715"/>
    </source>
</evidence>
<dbReference type="InterPro" id="IPR003423">
    <property type="entry name" value="OMP_efflux"/>
</dbReference>
<keyword evidence="2" id="KW-1134">Transmembrane beta strand</keyword>
<keyword evidence="2 3" id="KW-0449">Lipoprotein</keyword>
<dbReference type="Gene3D" id="2.20.200.10">
    <property type="entry name" value="Outer membrane efflux proteins (OEP)"/>
    <property type="match status" value="1"/>
</dbReference>